<accession>A0A6A0GRR3</accession>
<dbReference type="FunFam" id="2.60.120.620:FF:000046">
    <property type="entry name" value="Predicted protein"/>
    <property type="match status" value="1"/>
</dbReference>
<evidence type="ECO:0000256" key="4">
    <source>
        <dbReference type="ARBA" id="ARBA00022964"/>
    </source>
</evidence>
<dbReference type="GO" id="GO:0031418">
    <property type="term" value="F:L-ascorbic acid binding"/>
    <property type="evidence" value="ECO:0007669"/>
    <property type="project" value="UniProtKB-KW"/>
</dbReference>
<dbReference type="FunFam" id="1.25.40.10:FF:000006">
    <property type="entry name" value="Prolyl 4-hydroxylase subunit alpha 2"/>
    <property type="match status" value="1"/>
</dbReference>
<dbReference type="InterPro" id="IPR059068">
    <property type="entry name" value="TPR_P4H"/>
</dbReference>
<dbReference type="SMART" id="SM00702">
    <property type="entry name" value="P4Hc"/>
    <property type="match status" value="1"/>
</dbReference>
<dbReference type="Proteomes" id="UP000711488">
    <property type="component" value="Unassembled WGS sequence"/>
</dbReference>
<evidence type="ECO:0000313" key="8">
    <source>
        <dbReference type="EMBL" id="KAA0185813.1"/>
    </source>
</evidence>
<dbReference type="SUPFAM" id="SSF48452">
    <property type="entry name" value="TPR-like"/>
    <property type="match status" value="1"/>
</dbReference>
<keyword evidence="2" id="KW-0479">Metal-binding</keyword>
<dbReference type="Pfam" id="PF23558">
    <property type="entry name" value="TPR_P4H"/>
    <property type="match status" value="1"/>
</dbReference>
<protein>
    <recommendedName>
        <fullName evidence="7">Prolyl 4-hydroxylase alpha subunit domain-containing protein</fullName>
    </recommendedName>
</protein>
<comment type="caution">
    <text evidence="8">The sequence shown here is derived from an EMBL/GenBank/DDBJ whole genome shotgun (WGS) entry which is preliminary data.</text>
</comment>
<keyword evidence="5" id="KW-0560">Oxidoreductase</keyword>
<dbReference type="GO" id="GO:0004656">
    <property type="term" value="F:procollagen-proline 4-dioxygenase activity"/>
    <property type="evidence" value="ECO:0007669"/>
    <property type="project" value="InterPro"/>
</dbReference>
<evidence type="ECO:0000256" key="1">
    <source>
        <dbReference type="ARBA" id="ARBA00001961"/>
    </source>
</evidence>
<keyword evidence="4" id="KW-0223">Dioxygenase</keyword>
<dbReference type="Pfam" id="PF08336">
    <property type="entry name" value="P4Ha_N"/>
    <property type="match status" value="1"/>
</dbReference>
<sequence length="604" mass="68496">MLTFPILKADILSYKADIQPLKCLLAIEIIFSSLIQDGVFVWNVDDETRFCQCHRPSLVTMGKSLEAVVMLILLVNFNVQKHVMADVFTSMTDMHTLLDTESEIIRTMEDYITTQEAKLVKLRKDVAEMEALHRLASQSPDQFLGHPINAFLLVKRLTLDWAEWQTTLTSDPVGQGKQLISLFPISCMKFITVLANFTSRGEGVLKWPDEEDLSGVATALMRLQDTYQLDTSRMAEGYINDMPPAHKQLSASDCFELGRQSYNSGDHYHTVLWMNEALGRLEEEKDTSSRSLPARTITKADILEYLAFSNYMQGHIKYALKLTDELIELRPDHQRALGNKAYYEEALKKAGDGRRGEDGRLLQDEAVQKGYTVQEETDDIESLGSSWQRERDAYERLCRGEVHSSPQAVASLTCHYQTGPAPFLRIAPVRAEVAHVHPTITLYHDVLSEREIETIKRLALPRFKRATVQNYKTGALETASYRISKSAWLKEEDDNTVARVNRRIASITGLEMSTAEELQVANYGVGGHYEPHFDYARREEKDAFKSLGTGNRIATFLFYADEIGPDGYVGPFGNRLATWLFYVRLIVPFKHHSSARDFAITNVT</sequence>
<dbReference type="Gene3D" id="1.25.40.10">
    <property type="entry name" value="Tetratricopeptide repeat domain"/>
    <property type="match status" value="1"/>
</dbReference>
<feature type="domain" description="Prolyl 4-hydroxylase alpha subunit" evidence="7">
    <location>
        <begin position="438"/>
        <end position="592"/>
    </location>
</feature>
<gene>
    <name evidence="8" type="ORF">HAZT_HAZT009152</name>
</gene>
<reference evidence="8" key="1">
    <citation type="submission" date="2014-08" db="EMBL/GenBank/DDBJ databases">
        <authorList>
            <person name="Murali S."/>
            <person name="Richards S."/>
            <person name="Bandaranaike D."/>
            <person name="Bellair M."/>
            <person name="Blankenburg K."/>
            <person name="Chao H."/>
            <person name="Dinh H."/>
            <person name="Doddapaneni H."/>
            <person name="Dugan-Rocha S."/>
            <person name="Elkadiri S."/>
            <person name="Gnanaolivu R."/>
            <person name="Hughes D."/>
            <person name="Lee S."/>
            <person name="Li M."/>
            <person name="Ming W."/>
            <person name="Munidasa M."/>
            <person name="Muniz J."/>
            <person name="Nguyen L."/>
            <person name="Osuji N."/>
            <person name="Pu L.-L."/>
            <person name="Puazo M."/>
            <person name="Skinner E."/>
            <person name="Qu C."/>
            <person name="Quiroz J."/>
            <person name="Raj R."/>
            <person name="Weissenberger G."/>
            <person name="Xin Y."/>
            <person name="Zou X."/>
            <person name="Han Y."/>
            <person name="Worley K."/>
            <person name="Muzny D."/>
            <person name="Gibbs R."/>
        </authorList>
    </citation>
    <scope>NUCLEOTIDE SEQUENCE</scope>
    <source>
        <strain evidence="8">HAZT.00-mixed</strain>
        <tissue evidence="8">Whole organism</tissue>
    </source>
</reference>
<proteinExistence type="predicted"/>
<organism evidence="8">
    <name type="scientific">Hyalella azteca</name>
    <name type="common">Amphipod</name>
    <dbReference type="NCBI Taxonomy" id="294128"/>
    <lineage>
        <taxon>Eukaryota</taxon>
        <taxon>Metazoa</taxon>
        <taxon>Ecdysozoa</taxon>
        <taxon>Arthropoda</taxon>
        <taxon>Crustacea</taxon>
        <taxon>Multicrustacea</taxon>
        <taxon>Malacostraca</taxon>
        <taxon>Eumalacostraca</taxon>
        <taxon>Peracarida</taxon>
        <taxon>Amphipoda</taxon>
        <taxon>Senticaudata</taxon>
        <taxon>Talitrida</taxon>
        <taxon>Talitroidea</taxon>
        <taxon>Hyalellidae</taxon>
        <taxon>Hyalella</taxon>
    </lineage>
</organism>
<evidence type="ECO:0000256" key="3">
    <source>
        <dbReference type="ARBA" id="ARBA00022896"/>
    </source>
</evidence>
<evidence type="ECO:0000259" key="7">
    <source>
        <dbReference type="SMART" id="SM00702"/>
    </source>
</evidence>
<comment type="cofactor">
    <cofactor evidence="1">
        <name>L-ascorbate</name>
        <dbReference type="ChEBI" id="CHEBI:38290"/>
    </cofactor>
</comment>
<keyword evidence="3" id="KW-0847">Vitamin C</keyword>
<dbReference type="GO" id="GO:0005506">
    <property type="term" value="F:iron ion binding"/>
    <property type="evidence" value="ECO:0007669"/>
    <property type="project" value="InterPro"/>
</dbReference>
<dbReference type="InterPro" id="IPR013547">
    <property type="entry name" value="P4H_N"/>
</dbReference>
<dbReference type="InterPro" id="IPR006620">
    <property type="entry name" value="Pro_4_hyd_alph"/>
</dbReference>
<dbReference type="AlphaFoldDB" id="A0A6A0GRR3"/>
<name>A0A6A0GRR3_HYAAZ</name>
<dbReference type="Gene3D" id="6.10.140.1460">
    <property type="match status" value="1"/>
</dbReference>
<dbReference type="EMBL" id="JQDR03016040">
    <property type="protein sequence ID" value="KAA0185813.1"/>
    <property type="molecule type" value="Genomic_DNA"/>
</dbReference>
<evidence type="ECO:0000256" key="2">
    <source>
        <dbReference type="ARBA" id="ARBA00022723"/>
    </source>
</evidence>
<dbReference type="InterPro" id="IPR011990">
    <property type="entry name" value="TPR-like_helical_dom_sf"/>
</dbReference>
<dbReference type="GO" id="GO:0005783">
    <property type="term" value="C:endoplasmic reticulum"/>
    <property type="evidence" value="ECO:0007669"/>
    <property type="project" value="InterPro"/>
</dbReference>
<evidence type="ECO:0000256" key="5">
    <source>
        <dbReference type="ARBA" id="ARBA00023002"/>
    </source>
</evidence>
<reference evidence="8" key="3">
    <citation type="submission" date="2019-06" db="EMBL/GenBank/DDBJ databases">
        <authorList>
            <person name="Poynton C."/>
            <person name="Hasenbein S."/>
            <person name="Benoit J.B."/>
            <person name="Sepulveda M.S."/>
            <person name="Poelchau M.F."/>
            <person name="Murali S.C."/>
            <person name="Chen S."/>
            <person name="Glastad K.M."/>
            <person name="Werren J.H."/>
            <person name="Vineis J.H."/>
            <person name="Bowen J.L."/>
            <person name="Friedrich M."/>
            <person name="Jones J."/>
            <person name="Robertson H.M."/>
            <person name="Feyereisen R."/>
            <person name="Mechler-Hickson A."/>
            <person name="Mathers N."/>
            <person name="Lee C.E."/>
            <person name="Colbourne J.K."/>
            <person name="Biales A."/>
            <person name="Johnston J.S."/>
            <person name="Wellborn G.A."/>
            <person name="Rosendale A.J."/>
            <person name="Cridge A.G."/>
            <person name="Munoz-Torres M.C."/>
            <person name="Bain P.A."/>
            <person name="Manny A.R."/>
            <person name="Major K.M."/>
            <person name="Lambert F.N."/>
            <person name="Vulpe C.D."/>
            <person name="Tuck P."/>
            <person name="Blalock B.J."/>
            <person name="Lin Y.-Y."/>
            <person name="Smith M.E."/>
            <person name="Ochoa-Acuna H."/>
            <person name="Chen M.-J.M."/>
            <person name="Childers C.P."/>
            <person name="Qu J."/>
            <person name="Dugan S."/>
            <person name="Lee S.L."/>
            <person name="Chao H."/>
            <person name="Dinh H."/>
            <person name="Han Y."/>
            <person name="Doddapaneni H."/>
            <person name="Worley K.C."/>
            <person name="Muzny D.M."/>
            <person name="Gibbs R.A."/>
            <person name="Richards S."/>
        </authorList>
    </citation>
    <scope>NUCLEOTIDE SEQUENCE</scope>
    <source>
        <strain evidence="8">HAZT.00-mixed</strain>
        <tissue evidence="8">Whole organism</tissue>
    </source>
</reference>
<keyword evidence="6" id="KW-0408">Iron</keyword>
<reference evidence="8" key="2">
    <citation type="journal article" date="2018" name="Environ. Sci. Technol.">
        <title>The Toxicogenome of Hyalella azteca: A Model for Sediment Ecotoxicology and Evolutionary Toxicology.</title>
        <authorList>
            <person name="Poynton H.C."/>
            <person name="Hasenbein S."/>
            <person name="Benoit J.B."/>
            <person name="Sepulveda M.S."/>
            <person name="Poelchau M.F."/>
            <person name="Hughes D.S.T."/>
            <person name="Murali S.C."/>
            <person name="Chen S."/>
            <person name="Glastad K.M."/>
            <person name="Goodisman M.A.D."/>
            <person name="Werren J.H."/>
            <person name="Vineis J.H."/>
            <person name="Bowen J.L."/>
            <person name="Friedrich M."/>
            <person name="Jones J."/>
            <person name="Robertson H.M."/>
            <person name="Feyereisen R."/>
            <person name="Mechler-Hickson A."/>
            <person name="Mathers N."/>
            <person name="Lee C.E."/>
            <person name="Colbourne J.K."/>
            <person name="Biales A."/>
            <person name="Johnston J.S."/>
            <person name="Wellborn G.A."/>
            <person name="Rosendale A.J."/>
            <person name="Cridge A.G."/>
            <person name="Munoz-Torres M.C."/>
            <person name="Bain P.A."/>
            <person name="Manny A.R."/>
            <person name="Major K.M."/>
            <person name="Lambert F.N."/>
            <person name="Vulpe C.D."/>
            <person name="Tuck P."/>
            <person name="Blalock B.J."/>
            <person name="Lin Y.Y."/>
            <person name="Smith M.E."/>
            <person name="Ochoa-Acuna H."/>
            <person name="Chen M.M."/>
            <person name="Childers C.P."/>
            <person name="Qu J."/>
            <person name="Dugan S."/>
            <person name="Lee S.L."/>
            <person name="Chao H."/>
            <person name="Dinh H."/>
            <person name="Han Y."/>
            <person name="Doddapaneni H."/>
            <person name="Worley K.C."/>
            <person name="Muzny D.M."/>
            <person name="Gibbs R.A."/>
            <person name="Richards S."/>
        </authorList>
    </citation>
    <scope>NUCLEOTIDE SEQUENCE</scope>
    <source>
        <strain evidence="8">HAZT.00-mixed</strain>
        <tissue evidence="8">Whole organism</tissue>
    </source>
</reference>
<evidence type="ECO:0000256" key="6">
    <source>
        <dbReference type="ARBA" id="ARBA00023004"/>
    </source>
</evidence>
<dbReference type="PANTHER" id="PTHR10869">
    <property type="entry name" value="PROLYL 4-HYDROXYLASE ALPHA SUBUNIT"/>
    <property type="match status" value="1"/>
</dbReference>
<dbReference type="PANTHER" id="PTHR10869:SF244">
    <property type="entry name" value="PROLYL 4-HYDROXYLASE SUBUNIT ALPHA-2"/>
    <property type="match status" value="1"/>
</dbReference>
<dbReference type="InterPro" id="IPR045054">
    <property type="entry name" value="P4HA-like"/>
</dbReference>
<dbReference type="Gene3D" id="2.60.120.620">
    <property type="entry name" value="q2cbj1_9rhob like domain"/>
    <property type="match status" value="1"/>
</dbReference>